<organism evidence="6 7">
    <name type="scientific">Biomphalaria glabrata</name>
    <name type="common">Bloodfluke planorb</name>
    <name type="synonym">Freshwater snail</name>
    <dbReference type="NCBI Taxonomy" id="6526"/>
    <lineage>
        <taxon>Eukaryota</taxon>
        <taxon>Metazoa</taxon>
        <taxon>Spiralia</taxon>
        <taxon>Lophotrochozoa</taxon>
        <taxon>Mollusca</taxon>
        <taxon>Gastropoda</taxon>
        <taxon>Heterobranchia</taxon>
        <taxon>Euthyneura</taxon>
        <taxon>Panpulmonata</taxon>
        <taxon>Hygrophila</taxon>
        <taxon>Lymnaeoidea</taxon>
        <taxon>Planorbidae</taxon>
        <taxon>Biomphalaria</taxon>
    </lineage>
</organism>
<keyword evidence="1" id="KW-0479">Metal-binding</keyword>
<evidence type="ECO:0000256" key="2">
    <source>
        <dbReference type="ARBA" id="ARBA00023008"/>
    </source>
</evidence>
<dbReference type="RefSeq" id="XP_055897260.1">
    <property type="nucleotide sequence ID" value="XM_056041285.1"/>
</dbReference>
<accession>A0A9W3BCU2</accession>
<dbReference type="PROSITE" id="PS00497">
    <property type="entry name" value="TYROSINASE_1"/>
    <property type="match status" value="1"/>
</dbReference>
<dbReference type="Gene3D" id="1.10.1280.10">
    <property type="entry name" value="Di-copper center containing domain from catechol oxidase"/>
    <property type="match status" value="1"/>
</dbReference>
<dbReference type="InterPro" id="IPR008922">
    <property type="entry name" value="Di-copper_centre_dom_sf"/>
</dbReference>
<dbReference type="Pfam" id="PF00264">
    <property type="entry name" value="Tyrosinase"/>
    <property type="match status" value="1"/>
</dbReference>
<keyword evidence="3" id="KW-0732">Signal</keyword>
<keyword evidence="2" id="KW-0186">Copper</keyword>
<dbReference type="AlphaFoldDB" id="A0A9W3BCU2"/>
<dbReference type="GO" id="GO:0016491">
    <property type="term" value="F:oxidoreductase activity"/>
    <property type="evidence" value="ECO:0007669"/>
    <property type="project" value="InterPro"/>
</dbReference>
<dbReference type="OMA" id="QSINWIC"/>
<evidence type="ECO:0000259" key="4">
    <source>
        <dbReference type="PROSITE" id="PS00497"/>
    </source>
</evidence>
<evidence type="ECO:0000256" key="3">
    <source>
        <dbReference type="SAM" id="SignalP"/>
    </source>
</evidence>
<evidence type="ECO:0000259" key="5">
    <source>
        <dbReference type="PROSITE" id="PS00498"/>
    </source>
</evidence>
<dbReference type="Proteomes" id="UP001165740">
    <property type="component" value="Chromosome 9"/>
</dbReference>
<dbReference type="InterPro" id="IPR002227">
    <property type="entry name" value="Tyrosinase_Cu-bd"/>
</dbReference>
<dbReference type="PROSITE" id="PS00498">
    <property type="entry name" value="TYROSINASE_2"/>
    <property type="match status" value="1"/>
</dbReference>
<feature type="domain" description="Tyrosinase copper-binding" evidence="5">
    <location>
        <begin position="290"/>
        <end position="301"/>
    </location>
</feature>
<dbReference type="PRINTS" id="PR00092">
    <property type="entry name" value="TYROSINASE"/>
</dbReference>
<protein>
    <submittedName>
        <fullName evidence="7">Tyrosinase-like protein tyr-3</fullName>
    </submittedName>
</protein>
<dbReference type="PANTHER" id="PTHR11474:SF126">
    <property type="entry name" value="TYROSINASE-LIKE PROTEIN TYR-1-RELATED"/>
    <property type="match status" value="1"/>
</dbReference>
<dbReference type="PANTHER" id="PTHR11474">
    <property type="entry name" value="TYROSINASE FAMILY MEMBER"/>
    <property type="match status" value="1"/>
</dbReference>
<evidence type="ECO:0000313" key="6">
    <source>
        <dbReference type="Proteomes" id="UP001165740"/>
    </source>
</evidence>
<reference evidence="7" key="1">
    <citation type="submission" date="2025-08" db="UniProtKB">
        <authorList>
            <consortium name="RefSeq"/>
        </authorList>
    </citation>
    <scope>IDENTIFICATION</scope>
</reference>
<keyword evidence="6" id="KW-1185">Reference proteome</keyword>
<feature type="signal peptide" evidence="3">
    <location>
        <begin position="1"/>
        <end position="19"/>
    </location>
</feature>
<dbReference type="GO" id="GO:0046872">
    <property type="term" value="F:metal ion binding"/>
    <property type="evidence" value="ECO:0007669"/>
    <property type="project" value="UniProtKB-KW"/>
</dbReference>
<gene>
    <name evidence="7" type="primary">LOC106063394</name>
</gene>
<dbReference type="InterPro" id="IPR050316">
    <property type="entry name" value="Tyrosinase/Hemocyanin"/>
</dbReference>
<dbReference type="SUPFAM" id="SSF48056">
    <property type="entry name" value="Di-copper centre-containing domain"/>
    <property type="match status" value="1"/>
</dbReference>
<dbReference type="OrthoDB" id="6132182at2759"/>
<feature type="chain" id="PRO_5040966497" evidence="3">
    <location>
        <begin position="20"/>
        <end position="628"/>
    </location>
</feature>
<sequence>METPVLTAILLVSIHLTIAKICEIPLPEGLEECYKRVQEENVDSYVGSLYSWHCEHLVVGTYNTSDDEFLYERQEYIKQLYEEAFGNSSRTKRQTPSPCVRREYRMLSLFERVRFHNAINTLKRDTSVRPNKYDAIASIHQGTNNRIAHGGPGFLGWHRVYLLVYETALRQVDPNICIPYWDSTRDNELPNPYSSSIWSNEYMGTPRGPVIAGPFAGWRLPNGIQLTRNTGVDGQLLSVTNVQNILSRRRHEEIVVAPGVPFLYDLELNHGSVHVYVGGGMNNLNTAAFDPIFFLHHAYIDYIWELFRARIRSLGVNPNTYPQVPTNSFHTANYPTGLLGYTQVQAYSDSLASRARYEPVPTCSSTSPACGNRFLVCNRFTTRCLPTSRTTRGKRSTNAPDDTCSSAPNYGLPYQNDFCCDQKCDSSYWAYVPVNIVSMRPPTFNHYDSYPVRAGTVDTSHDIYQPLAYNMTNRYISSRQGKPMTYDRCVNDTVSGQVFVYSRGINYAGYYKESSLIDQRLPISSSVGFVAVRKPSPGAPTKVLIRAHDSCGRECFVTCKDPQTQRYRNCSGAIAVSTEAPLMFSYSFETAVLSVFDFKYNIDCPRYLTNNFFLTVYCDYKNSFQYAE</sequence>
<evidence type="ECO:0000256" key="1">
    <source>
        <dbReference type="ARBA" id="ARBA00022723"/>
    </source>
</evidence>
<name>A0A9W3BCU2_BIOGL</name>
<proteinExistence type="predicted"/>
<dbReference type="GeneID" id="106063394"/>
<feature type="domain" description="Tyrosinase copper-binding" evidence="4">
    <location>
        <begin position="149"/>
        <end position="166"/>
    </location>
</feature>
<evidence type="ECO:0000313" key="7">
    <source>
        <dbReference type="RefSeq" id="XP_055897260.1"/>
    </source>
</evidence>